<dbReference type="Gene3D" id="3.30.70.270">
    <property type="match status" value="2"/>
</dbReference>
<dbReference type="CDD" id="cd01647">
    <property type="entry name" value="RT_LTR"/>
    <property type="match status" value="1"/>
</dbReference>
<gene>
    <name evidence="2" type="ORF">NE237_008866</name>
</gene>
<comment type="caution">
    <text evidence="2">The sequence shown here is derived from an EMBL/GenBank/DDBJ whole genome shotgun (WGS) entry which is preliminary data.</text>
</comment>
<dbReference type="PROSITE" id="PS50878">
    <property type="entry name" value="RT_POL"/>
    <property type="match status" value="1"/>
</dbReference>
<dbReference type="OrthoDB" id="2013982at2759"/>
<dbReference type="PANTHER" id="PTHR33064:SF37">
    <property type="entry name" value="RIBONUCLEASE H"/>
    <property type="match status" value="1"/>
</dbReference>
<organism evidence="2 3">
    <name type="scientific">Protea cynaroides</name>
    <dbReference type="NCBI Taxonomy" id="273540"/>
    <lineage>
        <taxon>Eukaryota</taxon>
        <taxon>Viridiplantae</taxon>
        <taxon>Streptophyta</taxon>
        <taxon>Embryophyta</taxon>
        <taxon>Tracheophyta</taxon>
        <taxon>Spermatophyta</taxon>
        <taxon>Magnoliopsida</taxon>
        <taxon>Proteales</taxon>
        <taxon>Proteaceae</taxon>
        <taxon>Protea</taxon>
    </lineage>
</organism>
<evidence type="ECO:0000313" key="3">
    <source>
        <dbReference type="Proteomes" id="UP001141806"/>
    </source>
</evidence>
<dbReference type="PANTHER" id="PTHR33064">
    <property type="entry name" value="POL PROTEIN"/>
    <property type="match status" value="1"/>
</dbReference>
<protein>
    <recommendedName>
        <fullName evidence="1">Reverse transcriptase domain-containing protein</fullName>
    </recommendedName>
</protein>
<reference evidence="2" key="1">
    <citation type="journal article" date="2023" name="Plant J.">
        <title>The genome of the king protea, Protea cynaroides.</title>
        <authorList>
            <person name="Chang J."/>
            <person name="Duong T.A."/>
            <person name="Schoeman C."/>
            <person name="Ma X."/>
            <person name="Roodt D."/>
            <person name="Barker N."/>
            <person name="Li Z."/>
            <person name="Van de Peer Y."/>
            <person name="Mizrachi E."/>
        </authorList>
    </citation>
    <scope>NUCLEOTIDE SEQUENCE</scope>
    <source>
        <tissue evidence="2">Young leaves</tissue>
    </source>
</reference>
<dbReference type="FunFam" id="3.30.70.270:FF:000003">
    <property type="entry name" value="Transposon Ty3-G Gag-Pol polyprotein"/>
    <property type="match status" value="1"/>
</dbReference>
<keyword evidence="3" id="KW-1185">Reference proteome</keyword>
<dbReference type="InterPro" id="IPR051320">
    <property type="entry name" value="Viral_Replic_Matur_Polypro"/>
</dbReference>
<dbReference type="Proteomes" id="UP001141806">
    <property type="component" value="Unassembled WGS sequence"/>
</dbReference>
<feature type="domain" description="Reverse transcriptase" evidence="1">
    <location>
        <begin position="1"/>
        <end position="82"/>
    </location>
</feature>
<dbReference type="FunFam" id="3.30.70.270:FF:000063">
    <property type="entry name" value="Zinc knuckle domaincontaining protein"/>
    <property type="match status" value="1"/>
</dbReference>
<evidence type="ECO:0000313" key="2">
    <source>
        <dbReference type="EMBL" id="KAJ4978086.1"/>
    </source>
</evidence>
<dbReference type="InterPro" id="IPR043128">
    <property type="entry name" value="Rev_trsase/Diguanyl_cyclase"/>
</dbReference>
<dbReference type="InterPro" id="IPR043502">
    <property type="entry name" value="DNA/RNA_pol_sf"/>
</dbReference>
<dbReference type="SUPFAM" id="SSF56672">
    <property type="entry name" value="DNA/RNA polymerases"/>
    <property type="match status" value="1"/>
</dbReference>
<dbReference type="InterPro" id="IPR000477">
    <property type="entry name" value="RT_dom"/>
</dbReference>
<sequence length="189" mass="21814">MPFGLTNMPSIFCTLMNKLFHPYLDRFVVIYLDDIVIYSHTLEEHVEHLKIVFKVLKHNQLYVKKEKCAFAQEEIMFLGHKVGGGTLAMDDSKVRAIKEWGVPTKVTELRSFLGLVNYYQRFIKGYSARVAPLMDLLKKNMAWQWSDACQNAFEELKEAVTEDPCLPCLTMARRLKYTSMPPTLLLVGC</sequence>
<dbReference type="AlphaFoldDB" id="A0A9Q0KWP3"/>
<dbReference type="EMBL" id="JAMYWD010000002">
    <property type="protein sequence ID" value="KAJ4978086.1"/>
    <property type="molecule type" value="Genomic_DNA"/>
</dbReference>
<evidence type="ECO:0000259" key="1">
    <source>
        <dbReference type="PROSITE" id="PS50878"/>
    </source>
</evidence>
<name>A0A9Q0KWP3_9MAGN</name>
<accession>A0A9Q0KWP3</accession>
<dbReference type="Pfam" id="PF00078">
    <property type="entry name" value="RVT_1"/>
    <property type="match status" value="1"/>
</dbReference>
<proteinExistence type="predicted"/>